<dbReference type="CDD" id="cd06438">
    <property type="entry name" value="EpsO_like"/>
    <property type="match status" value="1"/>
</dbReference>
<protein>
    <submittedName>
        <fullName evidence="5">Family 2 glycosyl transferase</fullName>
    </submittedName>
</protein>
<keyword evidence="2" id="KW-0328">Glycosyltransferase</keyword>
<name>A0A078KL71_9FIRM</name>
<keyword evidence="4" id="KW-0472">Membrane</keyword>
<evidence type="ECO:0000313" key="6">
    <source>
        <dbReference type="Proteomes" id="UP000032431"/>
    </source>
</evidence>
<evidence type="ECO:0000256" key="4">
    <source>
        <dbReference type="SAM" id="Phobius"/>
    </source>
</evidence>
<dbReference type="Pfam" id="PF13641">
    <property type="entry name" value="Glyco_tranf_2_3"/>
    <property type="match status" value="1"/>
</dbReference>
<evidence type="ECO:0000256" key="1">
    <source>
        <dbReference type="ARBA" id="ARBA00006739"/>
    </source>
</evidence>
<dbReference type="OrthoDB" id="9797391at2"/>
<dbReference type="PANTHER" id="PTHR43630:SF1">
    <property type="entry name" value="POLY-BETA-1,6-N-ACETYL-D-GLUCOSAMINE SYNTHASE"/>
    <property type="match status" value="1"/>
</dbReference>
<dbReference type="GO" id="GO:0016757">
    <property type="term" value="F:glycosyltransferase activity"/>
    <property type="evidence" value="ECO:0007669"/>
    <property type="project" value="UniProtKB-KW"/>
</dbReference>
<reference evidence="6" key="1">
    <citation type="submission" date="2014-07" db="EMBL/GenBank/DDBJ databases">
        <authorList>
            <person name="Wibberg D."/>
        </authorList>
    </citation>
    <scope>NUCLEOTIDE SEQUENCE [LARGE SCALE GENOMIC DNA]</scope>
    <source>
        <strain evidence="6">DG5</strain>
    </source>
</reference>
<accession>A0A078KL71</accession>
<keyword evidence="4" id="KW-0812">Transmembrane</keyword>
<dbReference type="Proteomes" id="UP000032431">
    <property type="component" value="Chromosome I"/>
</dbReference>
<dbReference type="Gene3D" id="3.90.550.10">
    <property type="entry name" value="Spore Coat Polysaccharide Biosynthesis Protein SpsA, Chain A"/>
    <property type="match status" value="1"/>
</dbReference>
<evidence type="ECO:0000256" key="3">
    <source>
        <dbReference type="ARBA" id="ARBA00022679"/>
    </source>
</evidence>
<keyword evidence="4" id="KW-1133">Transmembrane helix</keyword>
<keyword evidence="3 5" id="KW-0808">Transferase</keyword>
<dbReference type="STRING" id="29343.CCDG5_1347"/>
<dbReference type="HOGENOM" id="CLU_023978_1_1_9"/>
<dbReference type="PATRIC" id="fig|29343.3.peg.1417"/>
<feature type="transmembrane region" description="Helical" evidence="4">
    <location>
        <begin position="12"/>
        <end position="33"/>
    </location>
</feature>
<keyword evidence="6" id="KW-1185">Reference proteome</keyword>
<sequence>MIWYNFFIQIWLIFNFLTTIFCLYQVVIALAGLHKDKKFAPSTKKRRFAAIIAARNEEAVIENLIESLKRQNYPRDLFDIIVVADNCTDNTAKIAEKAGAIVYERFNKAKVGKGFVLQFAFKKIFEERDIYDAFCIFDADNVVDRNFFNEMNKAIDAGYEVAQGYRDMKNPYDSWVAGGHSLFYWMENRFFNSPRSLLGLSATINGTGFMVTSDLIKEIGYNTVTCTEDIEFTIQSVLSGRCVGWVPDAKVYDEQPVVLSQSMRQRLRWTNGLIQCFWRYIGPLSKKVIDRPDWVSIDLFMYLMSFPAMIFGMLSAVMSFFFVFFRIFDPMGNLINFFFLGVGTFIGFWLIGLLTLITENKLTKDMITSVLAYPIFNILWVAIYVMCLFKKKVEWKPIIHMRNISITDIESKSKV</sequence>
<organism evidence="5 6">
    <name type="scientific">[Clostridium] cellulosi</name>
    <dbReference type="NCBI Taxonomy" id="29343"/>
    <lineage>
        <taxon>Bacteria</taxon>
        <taxon>Bacillati</taxon>
        <taxon>Bacillota</taxon>
        <taxon>Clostridia</taxon>
        <taxon>Eubacteriales</taxon>
        <taxon>Oscillospiraceae</taxon>
        <taxon>Oscillospiraceae incertae sedis</taxon>
    </lineage>
</organism>
<dbReference type="EMBL" id="LM995447">
    <property type="protein sequence ID" value="CDZ24461.1"/>
    <property type="molecule type" value="Genomic_DNA"/>
</dbReference>
<feature type="transmembrane region" description="Helical" evidence="4">
    <location>
        <begin position="370"/>
        <end position="389"/>
    </location>
</feature>
<dbReference type="PANTHER" id="PTHR43630">
    <property type="entry name" value="POLY-BETA-1,6-N-ACETYL-D-GLUCOSAMINE SYNTHASE"/>
    <property type="match status" value="1"/>
</dbReference>
<feature type="transmembrane region" description="Helical" evidence="4">
    <location>
        <begin position="299"/>
        <end position="325"/>
    </location>
</feature>
<feature type="transmembrane region" description="Helical" evidence="4">
    <location>
        <begin position="337"/>
        <end position="358"/>
    </location>
</feature>
<evidence type="ECO:0000256" key="2">
    <source>
        <dbReference type="ARBA" id="ARBA00022676"/>
    </source>
</evidence>
<comment type="similarity">
    <text evidence="1">Belongs to the glycosyltransferase 2 family.</text>
</comment>
<dbReference type="KEGG" id="ccel:CCDG5_1347"/>
<proteinExistence type="inferred from homology"/>
<dbReference type="AlphaFoldDB" id="A0A078KL71"/>
<dbReference type="InterPro" id="IPR029044">
    <property type="entry name" value="Nucleotide-diphossugar_trans"/>
</dbReference>
<dbReference type="SUPFAM" id="SSF53448">
    <property type="entry name" value="Nucleotide-diphospho-sugar transferases"/>
    <property type="match status" value="1"/>
</dbReference>
<gene>
    <name evidence="5" type="ORF">CCDG5_1347</name>
</gene>
<evidence type="ECO:0000313" key="5">
    <source>
        <dbReference type="EMBL" id="CDZ24461.1"/>
    </source>
</evidence>